<dbReference type="PROSITE" id="PS51257">
    <property type="entry name" value="PROKAR_LIPOPROTEIN"/>
    <property type="match status" value="1"/>
</dbReference>
<evidence type="ECO:0000313" key="8">
    <source>
        <dbReference type="EMBL" id="QDA58742.1"/>
    </source>
</evidence>
<dbReference type="Pfam" id="PF07980">
    <property type="entry name" value="SusD_RagB"/>
    <property type="match status" value="1"/>
</dbReference>
<evidence type="ECO:0000313" key="9">
    <source>
        <dbReference type="Proteomes" id="UP000305398"/>
    </source>
</evidence>
<dbReference type="AlphaFoldDB" id="A0A5B7ZY43"/>
<comment type="similarity">
    <text evidence="2">Belongs to the SusD family.</text>
</comment>
<evidence type="ECO:0000256" key="3">
    <source>
        <dbReference type="ARBA" id="ARBA00022729"/>
    </source>
</evidence>
<evidence type="ECO:0000259" key="6">
    <source>
        <dbReference type="Pfam" id="PF07980"/>
    </source>
</evidence>
<accession>A0A5B7ZY43</accession>
<name>A0A5B7ZY43_9BACT</name>
<dbReference type="InterPro" id="IPR011990">
    <property type="entry name" value="TPR-like_helical_dom_sf"/>
</dbReference>
<dbReference type="OrthoDB" id="9792139at2"/>
<dbReference type="SUPFAM" id="SSF48452">
    <property type="entry name" value="TPR-like"/>
    <property type="match status" value="1"/>
</dbReference>
<feature type="domain" description="SusD-like N-terminal" evidence="7">
    <location>
        <begin position="96"/>
        <end position="227"/>
    </location>
</feature>
<dbReference type="RefSeq" id="WP_139513677.1">
    <property type="nucleotide sequence ID" value="NZ_CP040896.1"/>
</dbReference>
<keyword evidence="9" id="KW-1185">Reference proteome</keyword>
<keyword evidence="3" id="KW-0732">Signal</keyword>
<feature type="domain" description="RagB/SusD" evidence="6">
    <location>
        <begin position="384"/>
        <end position="524"/>
    </location>
</feature>
<reference evidence="8 9" key="1">
    <citation type="submission" date="2019-06" db="EMBL/GenBank/DDBJ databases">
        <authorList>
            <person name="Srinivasan S."/>
        </authorList>
    </citation>
    <scope>NUCLEOTIDE SEQUENCE [LARGE SCALE GENOMIC DNA]</scope>
    <source>
        <strain evidence="8 9">17J68-5</strain>
    </source>
</reference>
<evidence type="ECO:0000256" key="2">
    <source>
        <dbReference type="ARBA" id="ARBA00006275"/>
    </source>
</evidence>
<evidence type="ECO:0000259" key="7">
    <source>
        <dbReference type="Pfam" id="PF14322"/>
    </source>
</evidence>
<comment type="subcellular location">
    <subcellularLocation>
        <location evidence="1">Cell outer membrane</location>
    </subcellularLocation>
</comment>
<dbReference type="GO" id="GO:0009279">
    <property type="term" value="C:cell outer membrane"/>
    <property type="evidence" value="ECO:0007669"/>
    <property type="project" value="UniProtKB-SubCell"/>
</dbReference>
<proteinExistence type="inferred from homology"/>
<dbReference type="Pfam" id="PF14322">
    <property type="entry name" value="SusD-like_3"/>
    <property type="match status" value="1"/>
</dbReference>
<dbReference type="Proteomes" id="UP000305398">
    <property type="component" value="Chromosome"/>
</dbReference>
<dbReference type="KEGG" id="hyj:FHG12_00875"/>
<evidence type="ECO:0000256" key="1">
    <source>
        <dbReference type="ARBA" id="ARBA00004442"/>
    </source>
</evidence>
<dbReference type="InterPro" id="IPR033985">
    <property type="entry name" value="SusD-like_N"/>
</dbReference>
<dbReference type="Gene3D" id="1.25.40.390">
    <property type="match status" value="1"/>
</dbReference>
<sequence>MKRIIISFLGLLTVAQLLSSCKDTFLDENPKSLYTPQTSLVDSLGFEAGMAGLMSVVREQYTYDARQGLLGTMQLGTDVCIPGSPEGVEVPYYNYNLLNSQDAAASIWWSWAYRTINNANVIIQQASIAPATVRQGYKNRITAEAKFYRAYAYNFLATLYGDVPLIDQPATGPRNDYTRTPLAEVNTFIINDLTSSIPNLSLVNNPKLASGRIHRAVAQQLLAEVYLRTGQNNLAEQQCQAIISSGLFKLITARYGVRSGQPGDYYSDMFVVGNQRRSQGNTELIWGIEQQLNIPGGTTSAQQRRMWIPGYYGISGMLVADSLGGRGIGRMRLSNWVDYRLFAANDIRNSKYNLRRRFYYNDPKSANYGKRVIATGSDTLFRITPYITKWAMYDPADEFGYGTIKDIPMMRLGETYLLLAEAQFKQGNLAGAAASINVLRTRAKADQVTAGDITLNFILDERTRELIGEEQRRLTLVRTGTLVERTTRLNGASVSGLTQKNVLLPIPQTERDLNNGALSQNPGY</sequence>
<evidence type="ECO:0000256" key="4">
    <source>
        <dbReference type="ARBA" id="ARBA00023136"/>
    </source>
</evidence>
<protein>
    <submittedName>
        <fullName evidence="8">RagB/SusD family nutrient uptake outer membrane protein</fullName>
    </submittedName>
</protein>
<keyword evidence="5" id="KW-0998">Cell outer membrane</keyword>
<keyword evidence="4" id="KW-0472">Membrane</keyword>
<dbReference type="EMBL" id="CP040896">
    <property type="protein sequence ID" value="QDA58742.1"/>
    <property type="molecule type" value="Genomic_DNA"/>
</dbReference>
<dbReference type="InterPro" id="IPR012944">
    <property type="entry name" value="SusD_RagB_dom"/>
</dbReference>
<gene>
    <name evidence="8" type="ORF">FHG12_00875</name>
</gene>
<evidence type="ECO:0000256" key="5">
    <source>
        <dbReference type="ARBA" id="ARBA00023237"/>
    </source>
</evidence>
<organism evidence="8 9">
    <name type="scientific">Hymenobacter jejuensis</name>
    <dbReference type="NCBI Taxonomy" id="2502781"/>
    <lineage>
        <taxon>Bacteria</taxon>
        <taxon>Pseudomonadati</taxon>
        <taxon>Bacteroidota</taxon>
        <taxon>Cytophagia</taxon>
        <taxon>Cytophagales</taxon>
        <taxon>Hymenobacteraceae</taxon>
        <taxon>Hymenobacter</taxon>
    </lineage>
</organism>